<dbReference type="EMBL" id="JALNUB010000013">
    <property type="protein sequence ID" value="MCK8143173.1"/>
    <property type="molecule type" value="Genomic_DNA"/>
</dbReference>
<dbReference type="RefSeq" id="WP_248429199.1">
    <property type="nucleotide sequence ID" value="NZ_JALNUB010000013.1"/>
</dbReference>
<evidence type="ECO:0000313" key="2">
    <source>
        <dbReference type="Proteomes" id="UP001139260"/>
    </source>
</evidence>
<evidence type="ECO:0000313" key="1">
    <source>
        <dbReference type="EMBL" id="MCK8143173.1"/>
    </source>
</evidence>
<accession>A0A9X1XWX6</accession>
<comment type="caution">
    <text evidence="1">The sequence shown here is derived from an EMBL/GenBank/DDBJ whole genome shotgun (WGS) entry which is preliminary data.</text>
</comment>
<proteinExistence type="predicted"/>
<protein>
    <submittedName>
        <fullName evidence="1">Uncharacterized protein</fullName>
    </submittedName>
</protein>
<organism evidence="1 2">
    <name type="scientific">Flavobacterium pygoscelis</name>
    <dbReference type="NCBI Taxonomy" id="2893176"/>
    <lineage>
        <taxon>Bacteria</taxon>
        <taxon>Pseudomonadati</taxon>
        <taxon>Bacteroidota</taxon>
        <taxon>Flavobacteriia</taxon>
        <taxon>Flavobacteriales</taxon>
        <taxon>Flavobacteriaceae</taxon>
        <taxon>Flavobacterium</taxon>
    </lineage>
</organism>
<dbReference type="Proteomes" id="UP001139260">
    <property type="component" value="Unassembled WGS sequence"/>
</dbReference>
<gene>
    <name evidence="1" type="ORF">MW871_14885</name>
</gene>
<keyword evidence="2" id="KW-1185">Reference proteome</keyword>
<sequence length="78" mass="9311">MHDILMSFLERNANGDLEYGRVMDLYKHEDKFDDPRWKEGLKLIKESFSNHLKGYGYEFKMKGADGKWQNLYLNFSSL</sequence>
<dbReference type="AlphaFoldDB" id="A0A9X1XWX6"/>
<name>A0A9X1XWX6_9FLAO</name>
<reference evidence="1" key="1">
    <citation type="submission" date="2022-04" db="EMBL/GenBank/DDBJ databases">
        <title>Flavobacterium pygoscelis sp. nov. isolated from Chinstrap chick (Pygoscelis antarcticus).</title>
        <authorList>
            <person name="Irgang R."/>
            <person name="Poblete-Morales M."/>
            <person name="Avendano-Herrera R."/>
        </authorList>
    </citation>
    <scope>NUCLEOTIDE SEQUENCE</scope>
    <source>
        <strain evidence="1">I-SCBP12n</strain>
    </source>
</reference>